<dbReference type="SUPFAM" id="SSF51658">
    <property type="entry name" value="Xylose isomerase-like"/>
    <property type="match status" value="1"/>
</dbReference>
<keyword evidence="3" id="KW-0413">Isomerase</keyword>
<dbReference type="OrthoDB" id="2817989at2"/>
<dbReference type="EMBL" id="QEOP01000001">
    <property type="protein sequence ID" value="PVZ95736.1"/>
    <property type="molecule type" value="Genomic_DNA"/>
</dbReference>
<dbReference type="InterPro" id="IPR036237">
    <property type="entry name" value="Xyl_isomerase-like_sf"/>
</dbReference>
<dbReference type="Proteomes" id="UP000244893">
    <property type="component" value="Unassembled WGS sequence"/>
</dbReference>
<feature type="domain" description="Xylose isomerase-like TIM barrel" evidence="2">
    <location>
        <begin position="36"/>
        <end position="299"/>
    </location>
</feature>
<dbReference type="InterPro" id="IPR050312">
    <property type="entry name" value="IolE/XylAMocC-like"/>
</dbReference>
<evidence type="ECO:0000256" key="1">
    <source>
        <dbReference type="ARBA" id="ARBA00023277"/>
    </source>
</evidence>
<sequence>MSGFRYSYALNQWRQSPTSFVRLEDHERAFKTLSVSGFRAVELWAGTGRWSNLGRPEHLRLNYGSSAGFVGRLAECGIDAVSSLTWDPSAPAAEEGFDLRSTSRPADHARILAAVDPYLDLLTELGCDRIVVRATEPAGRIGADLDVGAVASVLERIGSAAKDRGVRLAADIDCLSPLRDAAGIASLLDSTDPDLVDLSLSTADLVVAGEDPVAIARRHVDRIGHVHLKDSHFVDSENAYLLPGAEVDMLQGNAGRRIERWFFEFGSEAGLVDAAAVLGVLGESDYSGWVVLESDQSPEPATSAMLNAWYLTHIAAAGFRAAARTEEPAR</sequence>
<evidence type="ECO:0000313" key="3">
    <source>
        <dbReference type="EMBL" id="PVZ95736.1"/>
    </source>
</evidence>
<dbReference type="Gene3D" id="3.20.20.150">
    <property type="entry name" value="Divalent-metal-dependent TIM barrel enzymes"/>
    <property type="match status" value="1"/>
</dbReference>
<gene>
    <name evidence="3" type="ORF">DDQ50_04455</name>
</gene>
<organism evidence="3 4">
    <name type="scientific">Amnibacterium flavum</name>
    <dbReference type="NCBI Taxonomy" id="2173173"/>
    <lineage>
        <taxon>Bacteria</taxon>
        <taxon>Bacillati</taxon>
        <taxon>Actinomycetota</taxon>
        <taxon>Actinomycetes</taxon>
        <taxon>Micrococcales</taxon>
        <taxon>Microbacteriaceae</taxon>
        <taxon>Amnibacterium</taxon>
    </lineage>
</organism>
<name>A0A2V1HT00_9MICO</name>
<proteinExistence type="predicted"/>
<dbReference type="RefSeq" id="WP_116755471.1">
    <property type="nucleotide sequence ID" value="NZ_JBHUEX010000001.1"/>
</dbReference>
<dbReference type="AlphaFoldDB" id="A0A2V1HT00"/>
<protein>
    <submittedName>
        <fullName evidence="3">Sugar phosphate isomerase</fullName>
    </submittedName>
</protein>
<evidence type="ECO:0000259" key="2">
    <source>
        <dbReference type="Pfam" id="PF01261"/>
    </source>
</evidence>
<comment type="caution">
    <text evidence="3">The sequence shown here is derived from an EMBL/GenBank/DDBJ whole genome shotgun (WGS) entry which is preliminary data.</text>
</comment>
<keyword evidence="1" id="KW-0119">Carbohydrate metabolism</keyword>
<dbReference type="PANTHER" id="PTHR12110">
    <property type="entry name" value="HYDROXYPYRUVATE ISOMERASE"/>
    <property type="match status" value="1"/>
</dbReference>
<dbReference type="InterPro" id="IPR013022">
    <property type="entry name" value="Xyl_isomerase-like_TIM-brl"/>
</dbReference>
<dbReference type="GO" id="GO:0016853">
    <property type="term" value="F:isomerase activity"/>
    <property type="evidence" value="ECO:0007669"/>
    <property type="project" value="UniProtKB-KW"/>
</dbReference>
<dbReference type="Pfam" id="PF01261">
    <property type="entry name" value="AP_endonuc_2"/>
    <property type="match status" value="1"/>
</dbReference>
<accession>A0A2V1HT00</accession>
<dbReference type="PANTHER" id="PTHR12110:SF41">
    <property type="entry name" value="INOSOSE DEHYDRATASE"/>
    <property type="match status" value="1"/>
</dbReference>
<evidence type="ECO:0000313" key="4">
    <source>
        <dbReference type="Proteomes" id="UP000244893"/>
    </source>
</evidence>
<reference evidence="3 4" key="1">
    <citation type="submission" date="2018-05" db="EMBL/GenBank/DDBJ databases">
        <title>Amnibacterium sp. M8JJ-5, whole genome shotgun sequence.</title>
        <authorList>
            <person name="Tuo L."/>
        </authorList>
    </citation>
    <scope>NUCLEOTIDE SEQUENCE [LARGE SCALE GENOMIC DNA]</scope>
    <source>
        <strain evidence="3 4">M8JJ-5</strain>
    </source>
</reference>
<keyword evidence="4" id="KW-1185">Reference proteome</keyword>